<evidence type="ECO:0000313" key="3">
    <source>
        <dbReference type="EMBL" id="CAD9456323.1"/>
    </source>
</evidence>
<evidence type="ECO:0000256" key="1">
    <source>
        <dbReference type="SAM" id="Coils"/>
    </source>
</evidence>
<dbReference type="EMBL" id="HBGS01044541">
    <property type="protein sequence ID" value="CAD9456323.1"/>
    <property type="molecule type" value="Transcribed_RNA"/>
</dbReference>
<feature type="region of interest" description="Disordered" evidence="2">
    <location>
        <begin position="171"/>
        <end position="240"/>
    </location>
</feature>
<feature type="compositionally biased region" description="Polar residues" evidence="2">
    <location>
        <begin position="187"/>
        <end position="199"/>
    </location>
</feature>
<feature type="compositionally biased region" description="Polar residues" evidence="2">
    <location>
        <begin position="223"/>
        <end position="240"/>
    </location>
</feature>
<name>A0A7S2DJE2_9STRA</name>
<organism evidence="3">
    <name type="scientific">Octactis speculum</name>
    <dbReference type="NCBI Taxonomy" id="3111310"/>
    <lineage>
        <taxon>Eukaryota</taxon>
        <taxon>Sar</taxon>
        <taxon>Stramenopiles</taxon>
        <taxon>Ochrophyta</taxon>
        <taxon>Dictyochophyceae</taxon>
        <taxon>Dictyochales</taxon>
        <taxon>Dictyochaceae</taxon>
        <taxon>Octactis</taxon>
    </lineage>
</organism>
<feature type="coiled-coil region" evidence="1">
    <location>
        <begin position="106"/>
        <end position="133"/>
    </location>
</feature>
<proteinExistence type="predicted"/>
<gene>
    <name evidence="3" type="ORF">DSPE1174_LOCUS22964</name>
</gene>
<evidence type="ECO:0000256" key="2">
    <source>
        <dbReference type="SAM" id="MobiDB-lite"/>
    </source>
</evidence>
<accession>A0A7S2DJE2</accession>
<reference evidence="3" key="1">
    <citation type="submission" date="2021-01" db="EMBL/GenBank/DDBJ databases">
        <authorList>
            <person name="Corre E."/>
            <person name="Pelletier E."/>
            <person name="Niang G."/>
            <person name="Scheremetjew M."/>
            <person name="Finn R."/>
            <person name="Kale V."/>
            <person name="Holt S."/>
            <person name="Cochrane G."/>
            <person name="Meng A."/>
            <person name="Brown T."/>
            <person name="Cohen L."/>
        </authorList>
    </citation>
    <scope>NUCLEOTIDE SEQUENCE</scope>
    <source>
        <strain evidence="3">CCMP1381</strain>
    </source>
</reference>
<protein>
    <submittedName>
        <fullName evidence="3">Uncharacterized protein</fullName>
    </submittedName>
</protein>
<keyword evidence="1" id="KW-0175">Coiled coil</keyword>
<dbReference type="AlphaFoldDB" id="A0A7S2DJE2"/>
<sequence>MEKALKAADEERDDLLNLKGRQAALVDRQRQEKENRSRAEAATKNAIKKVVLLSQHVEKLMLHLKHEAVSKAKAQEAAGRAAQEVSLMRTRNKALNKRAASKDVMIRELSEGAKILEDQLRLMDEKYMEIRTKLDFTRTTSTREVAKHKQESSVLRAKWAQYSNSTTLLDDVGEEESGISMEKSEGWMTSPSNKTSSSKGGVLRSKKSKVRPRTQILAPTKLGVQTGQQQRPTSSMPALS</sequence>